<proteinExistence type="predicted"/>
<accession>A0A5C6BIB7</accession>
<keyword evidence="2" id="KW-1185">Reference proteome</keyword>
<organism evidence="1 2">
    <name type="scientific">Symmachiella macrocystis</name>
    <dbReference type="NCBI Taxonomy" id="2527985"/>
    <lineage>
        <taxon>Bacteria</taxon>
        <taxon>Pseudomonadati</taxon>
        <taxon>Planctomycetota</taxon>
        <taxon>Planctomycetia</taxon>
        <taxon>Planctomycetales</taxon>
        <taxon>Planctomycetaceae</taxon>
        <taxon>Symmachiella</taxon>
    </lineage>
</organism>
<evidence type="ECO:0000313" key="1">
    <source>
        <dbReference type="EMBL" id="TWU11923.1"/>
    </source>
</evidence>
<reference evidence="1 2" key="1">
    <citation type="submission" date="2019-02" db="EMBL/GenBank/DDBJ databases">
        <title>Deep-cultivation of Planctomycetes and their phenomic and genomic characterization uncovers novel biology.</title>
        <authorList>
            <person name="Wiegand S."/>
            <person name="Jogler M."/>
            <person name="Boedeker C."/>
            <person name="Pinto D."/>
            <person name="Vollmers J."/>
            <person name="Rivas-Marin E."/>
            <person name="Kohn T."/>
            <person name="Peeters S.H."/>
            <person name="Heuer A."/>
            <person name="Rast P."/>
            <person name="Oberbeckmann S."/>
            <person name="Bunk B."/>
            <person name="Jeske O."/>
            <person name="Meyerdierks A."/>
            <person name="Storesund J.E."/>
            <person name="Kallscheuer N."/>
            <person name="Luecker S."/>
            <person name="Lage O.M."/>
            <person name="Pohl T."/>
            <person name="Merkel B.J."/>
            <person name="Hornburger P."/>
            <person name="Mueller R.-W."/>
            <person name="Bruemmer F."/>
            <person name="Labrenz M."/>
            <person name="Spormann A.M."/>
            <person name="Op Den Camp H."/>
            <person name="Overmann J."/>
            <person name="Amann R."/>
            <person name="Jetten M.S.M."/>
            <person name="Mascher T."/>
            <person name="Medema M.H."/>
            <person name="Devos D.P."/>
            <person name="Kaster A.-K."/>
            <person name="Ovreas L."/>
            <person name="Rohde M."/>
            <person name="Galperin M.Y."/>
            <person name="Jogler C."/>
        </authorList>
    </citation>
    <scope>NUCLEOTIDE SEQUENCE [LARGE SCALE GENOMIC DNA]</scope>
    <source>
        <strain evidence="1 2">CA54</strain>
    </source>
</reference>
<dbReference type="Proteomes" id="UP000320735">
    <property type="component" value="Unassembled WGS sequence"/>
</dbReference>
<name>A0A5C6BIB7_9PLAN</name>
<comment type="caution">
    <text evidence="1">The sequence shown here is derived from an EMBL/GenBank/DDBJ whole genome shotgun (WGS) entry which is preliminary data.</text>
</comment>
<gene>
    <name evidence="1" type="ORF">CA54_07350</name>
</gene>
<sequence>MRWDDRIFTGTRGKWSWIVVREEIREISTLIKEYHVGQRLCFTASDSAPITPDSGTQANRWTRINGVMVSPLISPQLEIPCDTADGMEWYVLPSIPPSIDIMDHYLGYCGFTLADPHALAASQDPTWDRTNYDWLIPLQRQFWASMDHLDPISYVSSGENTIVVTCDSAFVNRVLTVAREVVGD</sequence>
<dbReference type="AlphaFoldDB" id="A0A5C6BIB7"/>
<evidence type="ECO:0000313" key="2">
    <source>
        <dbReference type="Proteomes" id="UP000320735"/>
    </source>
</evidence>
<protein>
    <submittedName>
        <fullName evidence="1">Uncharacterized protein</fullName>
    </submittedName>
</protein>
<dbReference type="EMBL" id="SJPP01000001">
    <property type="protein sequence ID" value="TWU11923.1"/>
    <property type="molecule type" value="Genomic_DNA"/>
</dbReference>